<evidence type="ECO:0000256" key="1">
    <source>
        <dbReference type="SAM" id="MobiDB-lite"/>
    </source>
</evidence>
<dbReference type="PANTHER" id="PTHR12517:SF0">
    <property type="entry name" value="INTERMEMBRANE LIPID TRANSFER PROTEIN VPS13B"/>
    <property type="match status" value="1"/>
</dbReference>
<feature type="region of interest" description="Disordered" evidence="1">
    <location>
        <begin position="48"/>
        <end position="72"/>
    </location>
</feature>
<reference evidence="2" key="1">
    <citation type="submission" date="2020-11" db="EMBL/GenBank/DDBJ databases">
        <authorList>
            <person name="Tran Van P."/>
        </authorList>
    </citation>
    <scope>NUCLEOTIDE SEQUENCE</scope>
</reference>
<dbReference type="OrthoDB" id="445152at2759"/>
<evidence type="ECO:0000313" key="2">
    <source>
        <dbReference type="EMBL" id="CAD7230071.1"/>
    </source>
</evidence>
<proteinExistence type="predicted"/>
<dbReference type="PANTHER" id="PTHR12517">
    <property type="entry name" value="VACUOLAR PROTEIN SORTING-ASSOCIATED PROTEIN 13B"/>
    <property type="match status" value="1"/>
</dbReference>
<protein>
    <submittedName>
        <fullName evidence="2">Uncharacterized protein</fullName>
    </submittedName>
</protein>
<dbReference type="AlphaFoldDB" id="A0A7R8ZMI1"/>
<dbReference type="EMBL" id="OB662442">
    <property type="protein sequence ID" value="CAD7230071.1"/>
    <property type="molecule type" value="Genomic_DNA"/>
</dbReference>
<organism evidence="2">
    <name type="scientific">Cyprideis torosa</name>
    <dbReference type="NCBI Taxonomy" id="163714"/>
    <lineage>
        <taxon>Eukaryota</taxon>
        <taxon>Metazoa</taxon>
        <taxon>Ecdysozoa</taxon>
        <taxon>Arthropoda</taxon>
        <taxon>Crustacea</taxon>
        <taxon>Oligostraca</taxon>
        <taxon>Ostracoda</taxon>
        <taxon>Podocopa</taxon>
        <taxon>Podocopida</taxon>
        <taxon>Cytherocopina</taxon>
        <taxon>Cytheroidea</taxon>
        <taxon>Cytherideidae</taxon>
        <taxon>Cyprideis</taxon>
    </lineage>
</organism>
<accession>A0A7R8ZMI1</accession>
<feature type="compositionally biased region" description="Low complexity" evidence="1">
    <location>
        <begin position="49"/>
        <end position="61"/>
    </location>
</feature>
<dbReference type="InterPro" id="IPR039782">
    <property type="entry name" value="VPS13B"/>
</dbReference>
<sequence length="610" mass="66645">METRELIPTQQQCSTSHCLLSFTRSAADVRRRIGSPDLSQLSPISLFLEPKSPSESDAPEASARKPPKRNKDMEIIRSFLDLDPSIGLAFKASLDIDGRSPLPGKRNAPPFQQTECGRVPANGMCHHSSKRNAPPFQQTECATIPANGMRHHSSKRNPTAFQQAECGSVSGSLPTGADTNVFPSQHICLVLVDDATVPGLSQEILCVSLVGVKSKFQPHLNPEKQNSLRVKQQLPRNVLHVEISIFDIQIDNLSGGPNREFFQVVFTTLVPPSSPKPSASISAVCFTRQGALNRFKSLALAFPSSEDAPFLLNLETEFLHRLSTLLSSLLPPPAREHAQSSGQGIPPSVRVMAAHMHSPFAASVLRVGRLNLSVSLRLSLKVFLGLNQSRLSFYPLERKNVMTLTHVLGQEVAKHYLYGALLRAGSVVGSLDLLGSPSVLAREVRQGVSDLLNHPYQGLWRGPWAFLLGLSHGTSSFVQHLSSGGSRETVVFRWVKGNSCLQVGQGKQLSSGGSWETVVFRWVKGNSCLQEVADLTQARIAQFVVLSSNHEGEAALVAPEEAESSGGPVIAFHVRSELKALFLVMFKRAHRFAHKLSRQTRHYGNTEEEA</sequence>
<gene>
    <name evidence="2" type="ORF">CTOB1V02_LOCUS7934</name>
</gene>
<name>A0A7R8ZMI1_9CRUS</name>